<accession>A0A2T1GL00</accession>
<gene>
    <name evidence="1" type="ORF">C7B77_04495</name>
</gene>
<keyword evidence="2" id="KW-1185">Reference proteome</keyword>
<protein>
    <recommendedName>
        <fullName evidence="3">DUF1877 domain-containing protein</fullName>
    </recommendedName>
</protein>
<sequence>MAHKAYAFDWKAFEQDELFIILPRSLECDDVLSLVRYIQLHYAQLKDPYEGEPLDETWQEILENKDVHEYADFTLTRFYDPDRDLGIGEEWIEIDESLSECNRSILLGFPLCSKNNVFDPGRMGSYFQTPERVLDSLRNVRELKIDALESFQTLLEDCSQRRLGLYVTF</sequence>
<dbReference type="EMBL" id="PVWO01000033">
    <property type="protein sequence ID" value="PSB58491.1"/>
    <property type="molecule type" value="Genomic_DNA"/>
</dbReference>
<dbReference type="AlphaFoldDB" id="A0A2T1GL00"/>
<organism evidence="1 2">
    <name type="scientific">Chamaesiphon polymorphus CCALA 037</name>
    <dbReference type="NCBI Taxonomy" id="2107692"/>
    <lineage>
        <taxon>Bacteria</taxon>
        <taxon>Bacillati</taxon>
        <taxon>Cyanobacteriota</taxon>
        <taxon>Cyanophyceae</taxon>
        <taxon>Gomontiellales</taxon>
        <taxon>Chamaesiphonaceae</taxon>
        <taxon>Chamaesiphon</taxon>
    </lineage>
</organism>
<evidence type="ECO:0000313" key="1">
    <source>
        <dbReference type="EMBL" id="PSB58491.1"/>
    </source>
</evidence>
<comment type="caution">
    <text evidence="1">The sequence shown here is derived from an EMBL/GenBank/DDBJ whole genome shotgun (WGS) entry which is preliminary data.</text>
</comment>
<evidence type="ECO:0000313" key="2">
    <source>
        <dbReference type="Proteomes" id="UP000238937"/>
    </source>
</evidence>
<reference evidence="1 2" key="1">
    <citation type="submission" date="2018-03" db="EMBL/GenBank/DDBJ databases">
        <title>The ancient ancestry and fast evolution of plastids.</title>
        <authorList>
            <person name="Moore K.R."/>
            <person name="Magnabosco C."/>
            <person name="Momper L."/>
            <person name="Gold D.A."/>
            <person name="Bosak T."/>
            <person name="Fournier G.P."/>
        </authorList>
    </citation>
    <scope>NUCLEOTIDE SEQUENCE [LARGE SCALE GENOMIC DNA]</scope>
    <source>
        <strain evidence="1 2">CCALA 037</strain>
    </source>
</reference>
<name>A0A2T1GL00_9CYAN</name>
<dbReference type="Proteomes" id="UP000238937">
    <property type="component" value="Unassembled WGS sequence"/>
</dbReference>
<proteinExistence type="predicted"/>
<evidence type="ECO:0008006" key="3">
    <source>
        <dbReference type="Google" id="ProtNLM"/>
    </source>
</evidence>